<dbReference type="PRINTS" id="PR00081">
    <property type="entry name" value="GDHRDH"/>
</dbReference>
<dbReference type="InterPro" id="IPR002347">
    <property type="entry name" value="SDR_fam"/>
</dbReference>
<dbReference type="Pfam" id="PF00106">
    <property type="entry name" value="adh_short"/>
    <property type="match status" value="1"/>
</dbReference>
<dbReference type="GO" id="GO:0016491">
    <property type="term" value="F:oxidoreductase activity"/>
    <property type="evidence" value="ECO:0007669"/>
    <property type="project" value="TreeGrafter"/>
</dbReference>
<gene>
    <name evidence="3" type="ORF">AARAC_008454</name>
    <name evidence="2" type="ORF">BDV24DRAFT_165230</name>
</gene>
<sequence length="128" mass="13817">MTPTVVLITGANRGIGKGLLELYLAKPNHTVIAANRNPDHPTSKALADLPTAEGTILRVIKIDATSAIDSVNAAKELTRQGIGHIDILIANAGIALSWPKVSQVTIEEIQKHVDTNAYGFIRLYQEPW</sequence>
<dbReference type="EMBL" id="NEXV01000086">
    <property type="protein sequence ID" value="PIG88945.1"/>
    <property type="molecule type" value="Genomic_DNA"/>
</dbReference>
<organism evidence="3 4">
    <name type="scientific">Aspergillus arachidicola</name>
    <dbReference type="NCBI Taxonomy" id="656916"/>
    <lineage>
        <taxon>Eukaryota</taxon>
        <taxon>Fungi</taxon>
        <taxon>Dikarya</taxon>
        <taxon>Ascomycota</taxon>
        <taxon>Pezizomycotina</taxon>
        <taxon>Eurotiomycetes</taxon>
        <taxon>Eurotiomycetidae</taxon>
        <taxon>Eurotiales</taxon>
        <taxon>Aspergillaceae</taxon>
        <taxon>Aspergillus</taxon>
        <taxon>Aspergillus subgen. Circumdati</taxon>
    </lineage>
</organism>
<dbReference type="Proteomes" id="UP000231358">
    <property type="component" value="Unassembled WGS sequence"/>
</dbReference>
<reference evidence="2" key="2">
    <citation type="submission" date="2019-04" db="EMBL/GenBank/DDBJ databases">
        <title>Friends and foes A comparative genomics study of 23 Aspergillus species from section Flavi.</title>
        <authorList>
            <consortium name="DOE Joint Genome Institute"/>
            <person name="Kjaerbolling I."/>
            <person name="Vesth T."/>
            <person name="Frisvad J.C."/>
            <person name="Nybo J.L."/>
            <person name="Theobald S."/>
            <person name="Kildgaard S."/>
            <person name="Isbrandt T."/>
            <person name="Kuo A."/>
            <person name="Sato A."/>
            <person name="Lyhne E.K."/>
            <person name="Kogle M.E."/>
            <person name="Wiebenga A."/>
            <person name="Kun R.S."/>
            <person name="Lubbers R.J."/>
            <person name="Makela M.R."/>
            <person name="Barry K."/>
            <person name="Chovatia M."/>
            <person name="Clum A."/>
            <person name="Daum C."/>
            <person name="Haridas S."/>
            <person name="He G."/>
            <person name="LaButti K."/>
            <person name="Lipzen A."/>
            <person name="Mondo S."/>
            <person name="Riley R."/>
            <person name="Salamov A."/>
            <person name="Simmons B.A."/>
            <person name="Magnuson J.K."/>
            <person name="Henrissat B."/>
            <person name="Mortensen U.H."/>
            <person name="Larsen T.O."/>
            <person name="Devries R.P."/>
            <person name="Grigoriev I.V."/>
            <person name="Machida M."/>
            <person name="Baker S.E."/>
            <person name="Andersen M.R."/>
        </authorList>
    </citation>
    <scope>NUCLEOTIDE SEQUENCE</scope>
    <source>
        <strain evidence="2">CBS 117612</strain>
    </source>
</reference>
<evidence type="ECO:0000313" key="2">
    <source>
        <dbReference type="EMBL" id="KAE8339485.1"/>
    </source>
</evidence>
<protein>
    <submittedName>
        <fullName evidence="3">Uncharacterized protein</fullName>
    </submittedName>
</protein>
<dbReference type="PANTHER" id="PTHR43544:SF26">
    <property type="entry name" value="SHORT CHAIN DEHYDROGENASE_REDUCTASE FAMILY OXIDOREDUCTASE (JCVI)"/>
    <property type="match status" value="1"/>
</dbReference>
<dbReference type="Proteomes" id="UP000325558">
    <property type="component" value="Unassembled WGS sequence"/>
</dbReference>
<dbReference type="SUPFAM" id="SSF51735">
    <property type="entry name" value="NAD(P)-binding Rossmann-fold domains"/>
    <property type="match status" value="1"/>
</dbReference>
<dbReference type="EMBL" id="ML737156">
    <property type="protein sequence ID" value="KAE8339485.1"/>
    <property type="molecule type" value="Genomic_DNA"/>
</dbReference>
<comment type="similarity">
    <text evidence="1">Belongs to the short-chain dehydrogenases/reductases (SDR) family.</text>
</comment>
<keyword evidence="4" id="KW-1185">Reference proteome</keyword>
<dbReference type="STRING" id="656916.A0A2G7G8M3"/>
<evidence type="ECO:0000313" key="4">
    <source>
        <dbReference type="Proteomes" id="UP000231358"/>
    </source>
</evidence>
<accession>A0A2G7G8M3</accession>
<dbReference type="OrthoDB" id="9876299at2759"/>
<dbReference type="InterPro" id="IPR036291">
    <property type="entry name" value="NAD(P)-bd_dom_sf"/>
</dbReference>
<dbReference type="GO" id="GO:0005737">
    <property type="term" value="C:cytoplasm"/>
    <property type="evidence" value="ECO:0007669"/>
    <property type="project" value="TreeGrafter"/>
</dbReference>
<dbReference type="AlphaFoldDB" id="A0A2G7G8M3"/>
<name>A0A2G7G8M3_9EURO</name>
<proteinExistence type="inferred from homology"/>
<dbReference type="InterPro" id="IPR051468">
    <property type="entry name" value="Fungal_SecMetab_SDRs"/>
</dbReference>
<dbReference type="Gene3D" id="3.40.50.720">
    <property type="entry name" value="NAD(P)-binding Rossmann-like Domain"/>
    <property type="match status" value="1"/>
</dbReference>
<dbReference type="PANTHER" id="PTHR43544">
    <property type="entry name" value="SHORT-CHAIN DEHYDROGENASE/REDUCTASE"/>
    <property type="match status" value="1"/>
</dbReference>
<evidence type="ECO:0000313" key="3">
    <source>
        <dbReference type="EMBL" id="PIG88945.1"/>
    </source>
</evidence>
<evidence type="ECO:0000256" key="1">
    <source>
        <dbReference type="ARBA" id="ARBA00006484"/>
    </source>
</evidence>
<reference evidence="3 4" key="1">
    <citation type="submission" date="2017-05" db="EMBL/GenBank/DDBJ databases">
        <title>Genome sequence for an aflatoxigenic pathogen of Argentinian peanut, Aspergillus arachidicola.</title>
        <authorList>
            <person name="Moore G."/>
            <person name="Beltz S.B."/>
            <person name="Mack B.M."/>
        </authorList>
    </citation>
    <scope>NUCLEOTIDE SEQUENCE [LARGE SCALE GENOMIC DNA]</scope>
    <source>
        <strain evidence="3 4">CBS 117610</strain>
    </source>
</reference>